<organism evidence="2 3">
    <name type="scientific">Silvimonas terrae</name>
    <dbReference type="NCBI Taxonomy" id="300266"/>
    <lineage>
        <taxon>Bacteria</taxon>
        <taxon>Pseudomonadati</taxon>
        <taxon>Pseudomonadota</taxon>
        <taxon>Betaproteobacteria</taxon>
        <taxon>Neisseriales</taxon>
        <taxon>Chitinibacteraceae</taxon>
        <taxon>Silvimonas</taxon>
    </lineage>
</organism>
<dbReference type="Proteomes" id="UP000543030">
    <property type="component" value="Unassembled WGS sequence"/>
</dbReference>
<name>A0A840RHA6_9NEIS</name>
<evidence type="ECO:0008006" key="4">
    <source>
        <dbReference type="Google" id="ProtNLM"/>
    </source>
</evidence>
<protein>
    <recommendedName>
        <fullName evidence="4">Aspartyl protease</fullName>
    </recommendedName>
</protein>
<reference evidence="2 3" key="1">
    <citation type="submission" date="2020-08" db="EMBL/GenBank/DDBJ databases">
        <title>Genomic Encyclopedia of Type Strains, Phase IV (KMG-IV): sequencing the most valuable type-strain genomes for metagenomic binning, comparative biology and taxonomic classification.</title>
        <authorList>
            <person name="Goeker M."/>
        </authorList>
    </citation>
    <scope>NUCLEOTIDE SEQUENCE [LARGE SCALE GENOMIC DNA]</scope>
    <source>
        <strain evidence="2 3">DSM 18233</strain>
    </source>
</reference>
<feature type="signal peptide" evidence="1">
    <location>
        <begin position="1"/>
        <end position="25"/>
    </location>
</feature>
<dbReference type="Gene3D" id="2.40.70.10">
    <property type="entry name" value="Acid Proteases"/>
    <property type="match status" value="2"/>
</dbReference>
<evidence type="ECO:0000313" key="2">
    <source>
        <dbReference type="EMBL" id="MBB5191706.1"/>
    </source>
</evidence>
<dbReference type="EMBL" id="JACHHN010000004">
    <property type="protein sequence ID" value="MBB5191706.1"/>
    <property type="molecule type" value="Genomic_DNA"/>
</dbReference>
<dbReference type="Pfam" id="PF13650">
    <property type="entry name" value="Asp_protease_2"/>
    <property type="match status" value="1"/>
</dbReference>
<proteinExistence type="predicted"/>
<keyword evidence="3" id="KW-1185">Reference proteome</keyword>
<dbReference type="AlphaFoldDB" id="A0A840RHA6"/>
<dbReference type="RefSeq" id="WP_184100968.1">
    <property type="nucleotide sequence ID" value="NZ_JACHHN010000004.1"/>
</dbReference>
<evidence type="ECO:0000313" key="3">
    <source>
        <dbReference type="Proteomes" id="UP000543030"/>
    </source>
</evidence>
<evidence type="ECO:0000256" key="1">
    <source>
        <dbReference type="SAM" id="SignalP"/>
    </source>
</evidence>
<gene>
    <name evidence="2" type="ORF">HNQ50_002436</name>
</gene>
<accession>A0A840RHA6</accession>
<keyword evidence="1" id="KW-0732">Signal</keyword>
<feature type="chain" id="PRO_5032620394" description="Aspartyl protease" evidence="1">
    <location>
        <begin position="26"/>
        <end position="544"/>
    </location>
</feature>
<dbReference type="InterPro" id="IPR021109">
    <property type="entry name" value="Peptidase_aspartic_dom_sf"/>
</dbReference>
<sequence>MRSTASRWQSTLALSWLFAASIVLADDAPNRAMNVLAAARQAAHLDALAKLDAYEFTASGKGKMAGQPFNIERFTLRVDTHKGRFLGEMDAGKHASFAFDGHTHWLRLGNAPAKADANASTNDIIVARVLRASDLQDDPATLNVDWSRTEPCDGVTCDVLHFAPTGLPEYELWYRQTDHLLARLAVLGADRKAVYQESFLKWDALEGAPLPSHMVIDDGQMHYDLQGSMAAIGLPASFVLQGPASHWQFANGATQTRLPLQIIHDRIYITAMVNDQGPYYLMLDTGGTLILDKTRLAQLGLQSTGKQALSGVGWSGLDSSLVSISKLTLGDLQLQDWPTNAVDSNVMCGRIQLDYPCIGAIGGDLLPWLVLDLDFDHKVLTLVAPDQFIAPADKTRVSASLYGDHSTLIKGRIGDATARLLLDTGFTGNLAITDPFVDQQRLIYKLHTTRVVPILWGYGGGTYGRLTNLPQFELAGQVVTDKGTHLANADTGVLSSTMFDGLVGLGTLKRFNITIDLPGGVVYMARNSHFADKDTWQVPDSWLR</sequence>
<comment type="caution">
    <text evidence="2">The sequence shown here is derived from an EMBL/GenBank/DDBJ whole genome shotgun (WGS) entry which is preliminary data.</text>
</comment>